<evidence type="ECO:0000313" key="5">
    <source>
        <dbReference type="RefSeq" id="XP_030763835.1"/>
    </source>
</evidence>
<dbReference type="PANTHER" id="PTHR33050">
    <property type="entry name" value="REVERSE TRANSCRIPTASE DOMAIN-CONTAINING PROTEIN"/>
    <property type="match status" value="1"/>
</dbReference>
<dbReference type="GO" id="GO:0071897">
    <property type="term" value="P:DNA biosynthetic process"/>
    <property type="evidence" value="ECO:0007669"/>
    <property type="project" value="UniProtKB-ARBA"/>
</dbReference>
<dbReference type="RefSeq" id="XP_030764522.1">
    <property type="nucleotide sequence ID" value="XM_030908662.1"/>
</dbReference>
<dbReference type="Pfam" id="PF00078">
    <property type="entry name" value="RVT_1"/>
    <property type="match status" value="1"/>
</dbReference>
<dbReference type="CDD" id="cd01647">
    <property type="entry name" value="RT_LTR"/>
    <property type="match status" value="1"/>
</dbReference>
<dbReference type="Gene3D" id="3.30.420.10">
    <property type="entry name" value="Ribonuclease H-like superfamily/Ribonuclease H"/>
    <property type="match status" value="1"/>
</dbReference>
<dbReference type="PROSITE" id="PS50878">
    <property type="entry name" value="RT_POL"/>
    <property type="match status" value="1"/>
</dbReference>
<dbReference type="SUPFAM" id="SSF56672">
    <property type="entry name" value="DNA/RNA polymerases"/>
    <property type="match status" value="1"/>
</dbReference>
<dbReference type="RefSeq" id="XP_030758629.1">
    <property type="nucleotide sequence ID" value="XM_030902769.1"/>
</dbReference>
<dbReference type="KEGG" id="soy:115890768"/>
<reference evidence="3 4" key="1">
    <citation type="submission" date="2025-04" db="UniProtKB">
        <authorList>
            <consortium name="RefSeq"/>
        </authorList>
    </citation>
    <scope>IDENTIFICATION</scope>
    <source>
        <tissue evidence="3 4">Gonads</tissue>
    </source>
</reference>
<dbReference type="KEGG" id="soy:115874229"/>
<dbReference type="OrthoDB" id="6712661at2759"/>
<dbReference type="AlphaFoldDB" id="A0A6J2YLW1"/>
<dbReference type="InterPro" id="IPR043128">
    <property type="entry name" value="Rev_trsase/Diguanyl_cyclase"/>
</dbReference>
<dbReference type="InterPro" id="IPR052055">
    <property type="entry name" value="Hepadnavirus_pol/RT"/>
</dbReference>
<keyword evidence="2" id="KW-1185">Reference proteome</keyword>
<organism evidence="2 5">
    <name type="scientific">Sitophilus oryzae</name>
    <name type="common">Rice weevil</name>
    <name type="synonym">Curculio oryzae</name>
    <dbReference type="NCBI Taxonomy" id="7048"/>
    <lineage>
        <taxon>Eukaryota</taxon>
        <taxon>Metazoa</taxon>
        <taxon>Ecdysozoa</taxon>
        <taxon>Arthropoda</taxon>
        <taxon>Hexapoda</taxon>
        <taxon>Insecta</taxon>
        <taxon>Pterygota</taxon>
        <taxon>Neoptera</taxon>
        <taxon>Endopterygota</taxon>
        <taxon>Coleoptera</taxon>
        <taxon>Polyphaga</taxon>
        <taxon>Cucujiformia</taxon>
        <taxon>Curculionidae</taxon>
        <taxon>Dryophthorinae</taxon>
        <taxon>Sitophilus</taxon>
    </lineage>
</organism>
<proteinExistence type="predicted"/>
<feature type="domain" description="Reverse transcriptase" evidence="1">
    <location>
        <begin position="72"/>
        <end position="254"/>
    </location>
</feature>
<dbReference type="InterPro" id="IPR043502">
    <property type="entry name" value="DNA/RNA_pol_sf"/>
</dbReference>
<dbReference type="Gene3D" id="3.30.70.270">
    <property type="match status" value="1"/>
</dbReference>
<dbReference type="KEGG" id="soy:115888294"/>
<dbReference type="GeneID" id="115888294"/>
<dbReference type="KEGG" id="soy:115890584"/>
<dbReference type="Proteomes" id="UP000504635">
    <property type="component" value="Unplaced"/>
</dbReference>
<accession>A0A6J2YLW1</accession>
<dbReference type="InterPro" id="IPR000477">
    <property type="entry name" value="RT_dom"/>
</dbReference>
<name>A0A6J2YLW1_SITOR</name>
<evidence type="ECO:0000313" key="8">
    <source>
        <dbReference type="RefSeq" id="XP_030766957.1"/>
    </source>
</evidence>
<evidence type="ECO:0000313" key="3">
    <source>
        <dbReference type="RefSeq" id="XP_030745180.1"/>
    </source>
</evidence>
<sequence length="627" mass="73632">MEEDVSNCAGRLSRFLQSWKHITKDRAVLDWVTGIKIPFIKKPVQYFEPSVQISDKLLPQYKKSIQQMLEIGAIEECHSSIGQFISSYFIIKKPSGCYRFILNLKSLNKFLFAPHFKLENYRTVIKLINKNCYLSNIDLKDAYYLISVNKKYRKYLRFRFENRLYQFSCLPFGLNIAPYIFTKLMKPLTKKLRLMEISTVFYLDDILIIGKNKNECKKYTKIVLSELAKLGFIINNKKSMLIPQQTIRFLGFIYNTNKMTISLPGEKRKAIQNLILNLRKKRKCTIREFAQLIGKLVASCPSTKYGFIHIKQFEKIKHFLLRGDYYNYNKKMHIPTSLNNELEWWHNNIGLGQSIKSKNFSLEIFSDASKTGWGAFCNGHRCHGFWNNKEQVKHINFLEIKAAYFALRSLAKDKENISILLRIDNQTAISCINRGGSVKYSYLDNITKALWQWCEKKCIIVFASYISSSANFEADRESRFFSINTEYELNDTVYNQIIQRFGSPEIDLFATRINKKCNKFVSWFPDPESWKVDAFTIRWSEFFFYAFPPFSIITRVLEKIVQEKGLGIVVVPYWPTQAWYPLFTKLLLEKPIYFKANKFLLVSPFRDYHPLHEEISLVVGKLSGRLI</sequence>
<dbReference type="RefSeq" id="XP_030766717.1">
    <property type="nucleotide sequence ID" value="XM_030910857.1"/>
</dbReference>
<evidence type="ECO:0000313" key="7">
    <source>
        <dbReference type="RefSeq" id="XP_030766717.1"/>
    </source>
</evidence>
<gene>
    <name evidence="5" type="primary">LOC115888294</name>
    <name evidence="3" type="synonym">LOC115874229</name>
    <name evidence="4" type="synonym">LOC115884261</name>
    <name evidence="6" type="synonym">LOC115888815</name>
    <name evidence="7" type="synonym">LOC115890584</name>
    <name evidence="8" type="synonym">LOC115890768</name>
</gene>
<dbReference type="GO" id="GO:0003676">
    <property type="term" value="F:nucleic acid binding"/>
    <property type="evidence" value="ECO:0007669"/>
    <property type="project" value="InterPro"/>
</dbReference>
<evidence type="ECO:0000313" key="4">
    <source>
        <dbReference type="RefSeq" id="XP_030758629.1"/>
    </source>
</evidence>
<evidence type="ECO:0000313" key="6">
    <source>
        <dbReference type="RefSeq" id="XP_030764522.1"/>
    </source>
</evidence>
<dbReference type="KEGG" id="soy:115884261"/>
<evidence type="ECO:0000259" key="1">
    <source>
        <dbReference type="PROSITE" id="PS50878"/>
    </source>
</evidence>
<dbReference type="KEGG" id="soy:115888815"/>
<dbReference type="InterPro" id="IPR036397">
    <property type="entry name" value="RNaseH_sf"/>
</dbReference>
<dbReference type="PANTHER" id="PTHR33050:SF7">
    <property type="entry name" value="RIBONUCLEASE H"/>
    <property type="match status" value="1"/>
</dbReference>
<evidence type="ECO:0000313" key="2">
    <source>
        <dbReference type="Proteomes" id="UP000504635"/>
    </source>
</evidence>
<protein>
    <submittedName>
        <fullName evidence="3">Uncharacterized protein LOC115874229 isoform X1</fullName>
    </submittedName>
    <submittedName>
        <fullName evidence="4">Uncharacterized protein LOC115884261 isoform X1</fullName>
    </submittedName>
    <submittedName>
        <fullName evidence="5">Uncharacterized protein LOC115888294 isoform X1</fullName>
    </submittedName>
    <submittedName>
        <fullName evidence="6">Uncharacterized protein LOC115888815 isoform X1</fullName>
    </submittedName>
    <submittedName>
        <fullName evidence="7">Uncharacterized protein LOC115890584 isoform X1</fullName>
    </submittedName>
    <submittedName>
        <fullName evidence="8">Uncharacterized protein LOC115890768 isoform X1</fullName>
    </submittedName>
</protein>
<dbReference type="CDD" id="cd09275">
    <property type="entry name" value="RNase_HI_RT_DIRS1"/>
    <property type="match status" value="1"/>
</dbReference>
<dbReference type="RefSeq" id="XP_030763835.1">
    <property type="nucleotide sequence ID" value="XM_030907975.1"/>
</dbReference>
<dbReference type="Gene3D" id="3.10.10.10">
    <property type="entry name" value="HIV Type 1 Reverse Transcriptase, subunit A, domain 1"/>
    <property type="match status" value="1"/>
</dbReference>
<dbReference type="RefSeq" id="XP_030745180.1">
    <property type="nucleotide sequence ID" value="XM_030889320.1"/>
</dbReference>
<dbReference type="RefSeq" id="XP_030766957.1">
    <property type="nucleotide sequence ID" value="XM_030911097.1"/>
</dbReference>